<dbReference type="SMART" id="SM00853">
    <property type="entry name" value="MutL_C"/>
    <property type="match status" value="1"/>
</dbReference>
<evidence type="ECO:0000256" key="2">
    <source>
        <dbReference type="ARBA" id="ARBA00021975"/>
    </source>
</evidence>
<dbReference type="InterPro" id="IPR002099">
    <property type="entry name" value="MutL/Mlh/PMS"/>
</dbReference>
<dbReference type="GO" id="GO:0032300">
    <property type="term" value="C:mismatch repair complex"/>
    <property type="evidence" value="ECO:0007669"/>
    <property type="project" value="InterPro"/>
</dbReference>
<dbReference type="SUPFAM" id="SSF118116">
    <property type="entry name" value="DNA mismatch repair protein MutL"/>
    <property type="match status" value="1"/>
</dbReference>
<evidence type="ECO:0000259" key="7">
    <source>
        <dbReference type="SMART" id="SM01340"/>
    </source>
</evidence>
<feature type="domain" description="MutL C-terminal dimerisation" evidence="6">
    <location>
        <begin position="428"/>
        <end position="570"/>
    </location>
</feature>
<dbReference type="FunFam" id="3.30.565.10:FF:000003">
    <property type="entry name" value="DNA mismatch repair endonuclease MutL"/>
    <property type="match status" value="1"/>
</dbReference>
<dbReference type="Gene3D" id="3.30.230.10">
    <property type="match status" value="1"/>
</dbReference>
<dbReference type="PANTHER" id="PTHR10073">
    <property type="entry name" value="DNA MISMATCH REPAIR PROTEIN MLH, PMS, MUTL"/>
    <property type="match status" value="1"/>
</dbReference>
<dbReference type="eggNOG" id="COG0323">
    <property type="taxonomic scope" value="Bacteria"/>
</dbReference>
<evidence type="ECO:0000256" key="3">
    <source>
        <dbReference type="ARBA" id="ARBA00022763"/>
    </source>
</evidence>
<keyword evidence="3 5" id="KW-0227">DNA damage</keyword>
<dbReference type="STRING" id="1237149.C900_00706"/>
<dbReference type="PROSITE" id="PS00058">
    <property type="entry name" value="DNA_MISMATCH_REPAIR_1"/>
    <property type="match status" value="1"/>
</dbReference>
<dbReference type="RefSeq" id="WP_009583628.1">
    <property type="nucleotide sequence ID" value="NZ_AMZN01000139.1"/>
</dbReference>
<dbReference type="GO" id="GO:0005524">
    <property type="term" value="F:ATP binding"/>
    <property type="evidence" value="ECO:0007669"/>
    <property type="project" value="InterPro"/>
</dbReference>
<comment type="similarity">
    <text evidence="1 5">Belongs to the DNA mismatch repair MutL/HexB family.</text>
</comment>
<dbReference type="GO" id="GO:0030983">
    <property type="term" value="F:mismatched DNA binding"/>
    <property type="evidence" value="ECO:0007669"/>
    <property type="project" value="InterPro"/>
</dbReference>
<dbReference type="PANTHER" id="PTHR10073:SF12">
    <property type="entry name" value="DNA MISMATCH REPAIR PROTEIN MLH1"/>
    <property type="match status" value="1"/>
</dbReference>
<organism evidence="8 9">
    <name type="scientific">Fulvivirga imtechensis AK7</name>
    <dbReference type="NCBI Taxonomy" id="1237149"/>
    <lineage>
        <taxon>Bacteria</taxon>
        <taxon>Pseudomonadati</taxon>
        <taxon>Bacteroidota</taxon>
        <taxon>Cytophagia</taxon>
        <taxon>Cytophagales</taxon>
        <taxon>Fulvivirgaceae</taxon>
        <taxon>Fulvivirga</taxon>
    </lineage>
</organism>
<dbReference type="SMART" id="SM01340">
    <property type="entry name" value="DNA_mis_repair"/>
    <property type="match status" value="1"/>
</dbReference>
<protein>
    <recommendedName>
        <fullName evidence="2 5">DNA mismatch repair protein MutL</fullName>
    </recommendedName>
</protein>
<dbReference type="Gene3D" id="3.30.1540.20">
    <property type="entry name" value="MutL, C-terminal domain, dimerisation subdomain"/>
    <property type="match status" value="1"/>
</dbReference>
<reference evidence="8 9" key="1">
    <citation type="submission" date="2012-12" db="EMBL/GenBank/DDBJ databases">
        <title>Genome assembly of Fulvivirga imtechensis AK7.</title>
        <authorList>
            <person name="Nupur N."/>
            <person name="Khatri I."/>
            <person name="Kumar R."/>
            <person name="Subramanian S."/>
            <person name="Pinnaka A."/>
        </authorList>
    </citation>
    <scope>NUCLEOTIDE SEQUENCE [LARGE SCALE GENOMIC DNA]</scope>
    <source>
        <strain evidence="8 9">AK7</strain>
    </source>
</reference>
<evidence type="ECO:0000256" key="1">
    <source>
        <dbReference type="ARBA" id="ARBA00006082"/>
    </source>
</evidence>
<name>L8JH28_9BACT</name>
<dbReference type="InterPro" id="IPR037198">
    <property type="entry name" value="MutL_C_sf"/>
</dbReference>
<dbReference type="HAMAP" id="MF_00149">
    <property type="entry name" value="DNA_mis_repair"/>
    <property type="match status" value="1"/>
</dbReference>
<gene>
    <name evidence="5" type="primary">mutL</name>
    <name evidence="8" type="ORF">C900_00706</name>
</gene>
<dbReference type="Pfam" id="PF13589">
    <property type="entry name" value="HATPase_c_3"/>
    <property type="match status" value="1"/>
</dbReference>
<dbReference type="EMBL" id="AMZN01000139">
    <property type="protein sequence ID" value="ELR68130.1"/>
    <property type="molecule type" value="Genomic_DNA"/>
</dbReference>
<dbReference type="InterPro" id="IPR042121">
    <property type="entry name" value="MutL_C_regsub"/>
</dbReference>
<dbReference type="InterPro" id="IPR036890">
    <property type="entry name" value="HATPase_C_sf"/>
</dbReference>
<accession>L8JH28</accession>
<dbReference type="Pfam" id="PF08676">
    <property type="entry name" value="MutL_C"/>
    <property type="match status" value="1"/>
</dbReference>
<dbReference type="NCBIfam" id="TIGR00585">
    <property type="entry name" value="mutl"/>
    <property type="match status" value="1"/>
</dbReference>
<keyword evidence="9" id="KW-1185">Reference proteome</keyword>
<dbReference type="OrthoDB" id="9763467at2"/>
<dbReference type="Proteomes" id="UP000011135">
    <property type="component" value="Unassembled WGS sequence"/>
</dbReference>
<dbReference type="InterPro" id="IPR014721">
    <property type="entry name" value="Ribsml_uS5_D2-typ_fold_subgr"/>
</dbReference>
<dbReference type="SUPFAM" id="SSF54211">
    <property type="entry name" value="Ribosomal protein S5 domain 2-like"/>
    <property type="match status" value="1"/>
</dbReference>
<dbReference type="Gene3D" id="3.30.1370.100">
    <property type="entry name" value="MutL, C-terminal domain, regulatory subdomain"/>
    <property type="match status" value="1"/>
</dbReference>
<feature type="domain" description="DNA mismatch repair protein S5" evidence="7">
    <location>
        <begin position="209"/>
        <end position="327"/>
    </location>
</feature>
<evidence type="ECO:0000256" key="5">
    <source>
        <dbReference type="HAMAP-Rule" id="MF_00149"/>
    </source>
</evidence>
<dbReference type="Pfam" id="PF01119">
    <property type="entry name" value="DNA_mis_repair"/>
    <property type="match status" value="1"/>
</dbReference>
<dbReference type="GO" id="GO:0140664">
    <property type="term" value="F:ATP-dependent DNA damage sensor activity"/>
    <property type="evidence" value="ECO:0007669"/>
    <property type="project" value="InterPro"/>
</dbReference>
<dbReference type="GO" id="GO:0006298">
    <property type="term" value="P:mismatch repair"/>
    <property type="evidence" value="ECO:0007669"/>
    <property type="project" value="UniProtKB-UniRule"/>
</dbReference>
<evidence type="ECO:0000259" key="6">
    <source>
        <dbReference type="SMART" id="SM00853"/>
    </source>
</evidence>
<dbReference type="InterPro" id="IPR014762">
    <property type="entry name" value="DNA_mismatch_repair_CS"/>
</dbReference>
<dbReference type="CDD" id="cd00782">
    <property type="entry name" value="MutL_Trans"/>
    <property type="match status" value="1"/>
</dbReference>
<dbReference type="InterPro" id="IPR020667">
    <property type="entry name" value="DNA_mismatch_repair_MutL"/>
</dbReference>
<sequence length="613" mass="69361">MPDIIRLLPDSLANQIAAGEVVQRPASAIKELLENAVDADATHIKVIVKEAGKTLMQVIDNGKGMSETDARMSLERHATSKIIKPEDLFAIRTMGFRGEALASMAAVSQMEIKTRQPESELGTMICVEASEVKRQEPVACEPGTSICIKNLFYNVPARRNFLKSNGVEMKHIVEEFQRVALANPEVAFSLYQNDLETYNLPAGKLSQRIVNLFGRNYKEQLAACAEQTGDISIQGYIGKPEFAKRTRGEQYFFVNNRFVRSNYLNHAVMNAFEALLPEGSYPFYVLFIDIDPVHVDVNVHPTKTEIKFDDERTVYAIVSAAVRQALATHNITPALDFSADINLGSKLSINRETIKEKNYSQFRTTTPLQRSNQDNWEKLFNEHQGKSFAPERYDEERQQPEEHLTLTFESELNKTPGKEVRPEDYSHSIFQLHNRYIVTQVKSGMMIIDQQAAHERILFEKYMGHLKNSKGASQQSLFPQTVSLNPGDHSLVMEMEEEIRALGFLVEPFGKNDIIIKGLPADIGAANEKEIFEGLIEQFKRNKSELSIPRKENLARALAKRTSIKRGARLSEEEMSGLIDQLFACSTPNYAPNGQTTFYILDLNRIETYFNHK</sequence>
<dbReference type="Gene3D" id="3.30.565.10">
    <property type="entry name" value="Histidine kinase-like ATPase, C-terminal domain"/>
    <property type="match status" value="1"/>
</dbReference>
<dbReference type="InterPro" id="IPR042120">
    <property type="entry name" value="MutL_C_dimsub"/>
</dbReference>
<dbReference type="InterPro" id="IPR020568">
    <property type="entry name" value="Ribosomal_Su5_D2-typ_SF"/>
</dbReference>
<dbReference type="GO" id="GO:0016887">
    <property type="term" value="F:ATP hydrolysis activity"/>
    <property type="evidence" value="ECO:0007669"/>
    <property type="project" value="InterPro"/>
</dbReference>
<dbReference type="PATRIC" id="fig|1237149.3.peg.5775"/>
<comment type="function">
    <text evidence="5">This protein is involved in the repair of mismatches in DNA. It is required for dam-dependent methyl-directed DNA mismatch repair. May act as a 'molecular matchmaker', a protein that promotes the formation of a stable complex between two or more DNA-binding proteins in an ATP-dependent manner without itself being part of a final effector complex.</text>
</comment>
<dbReference type="AlphaFoldDB" id="L8JH28"/>
<evidence type="ECO:0000256" key="4">
    <source>
        <dbReference type="ARBA" id="ARBA00023204"/>
    </source>
</evidence>
<evidence type="ECO:0000313" key="8">
    <source>
        <dbReference type="EMBL" id="ELR68130.1"/>
    </source>
</evidence>
<comment type="caution">
    <text evidence="8">The sequence shown here is derived from an EMBL/GenBank/DDBJ whole genome shotgun (WGS) entry which is preliminary data.</text>
</comment>
<dbReference type="InterPro" id="IPR014790">
    <property type="entry name" value="MutL_C"/>
</dbReference>
<dbReference type="CDD" id="cd16926">
    <property type="entry name" value="HATPase_MutL-MLH-PMS-like"/>
    <property type="match status" value="1"/>
</dbReference>
<dbReference type="InterPro" id="IPR038973">
    <property type="entry name" value="MutL/Mlh/Pms-like"/>
</dbReference>
<proteinExistence type="inferred from homology"/>
<dbReference type="InterPro" id="IPR013507">
    <property type="entry name" value="DNA_mismatch_S5_2-like"/>
</dbReference>
<dbReference type="SUPFAM" id="SSF55874">
    <property type="entry name" value="ATPase domain of HSP90 chaperone/DNA topoisomerase II/histidine kinase"/>
    <property type="match status" value="1"/>
</dbReference>
<keyword evidence="4 5" id="KW-0234">DNA repair</keyword>
<evidence type="ECO:0000313" key="9">
    <source>
        <dbReference type="Proteomes" id="UP000011135"/>
    </source>
</evidence>